<sequence>VNIYPQKRILRGAGFGVAALGWGTSPHFRCASLLVVPKFLGKEGRIYILTYVLARVFDGPVANTRHNLGEVVRSISCTVEMQIDNAKRAWKISLSPLRKILKDMVRSGKTLRSETRDVSRSFSELNEQVASEAGLGVRSVRSAVHKANPSTQEIYEAKTRMRCTRKHMGKGHVGL</sequence>
<proteinExistence type="predicted"/>
<dbReference type="InterPro" id="IPR051856">
    <property type="entry name" value="CSR-E3_Ligase_Protein"/>
</dbReference>
<dbReference type="OMA" id="LRCKCEC"/>
<name>A0A670JNW7_PODMU</name>
<dbReference type="AlphaFoldDB" id="A0A670JNW7"/>
<dbReference type="PANTHER" id="PTHR21041">
    <property type="entry name" value="DENDRITIC CELL-SPECIFIC TRANSMEMBRANE PROTEIN"/>
    <property type="match status" value="1"/>
</dbReference>
<dbReference type="PANTHER" id="PTHR21041:SF17">
    <property type="entry name" value="E3 UBIQUITIN-PROTEIN LIGASE DCST1"/>
    <property type="match status" value="1"/>
</dbReference>
<protein>
    <submittedName>
        <fullName evidence="1">Uncharacterized protein</fullName>
    </submittedName>
</protein>
<evidence type="ECO:0000313" key="1">
    <source>
        <dbReference type="Ensembl" id="ENSPMRP00000024702.1"/>
    </source>
</evidence>
<reference evidence="1" key="3">
    <citation type="submission" date="2025-09" db="UniProtKB">
        <authorList>
            <consortium name="Ensembl"/>
        </authorList>
    </citation>
    <scope>IDENTIFICATION</scope>
</reference>
<evidence type="ECO:0000313" key="2">
    <source>
        <dbReference type="Proteomes" id="UP000472272"/>
    </source>
</evidence>
<dbReference type="Ensembl" id="ENSPMRT00000026213.1">
    <property type="protein sequence ID" value="ENSPMRP00000024702.1"/>
    <property type="gene ID" value="ENSPMRG00000015965.1"/>
</dbReference>
<dbReference type="GeneTree" id="ENSGT00940000153269"/>
<reference evidence="1 2" key="1">
    <citation type="journal article" date="2019" name="Proc. Natl. Acad. Sci. U.S.A.">
        <title>Regulatory changes in pterin and carotenoid genes underlie balanced color polymorphisms in the wall lizard.</title>
        <authorList>
            <person name="Andrade P."/>
            <person name="Pinho C."/>
            <person name="Perez I de Lanuza G."/>
            <person name="Afonso S."/>
            <person name="Brejcha J."/>
            <person name="Rubin C.J."/>
            <person name="Wallerman O."/>
            <person name="Pereira P."/>
            <person name="Sabatino S.J."/>
            <person name="Bellati A."/>
            <person name="Pellitteri-Rosa D."/>
            <person name="Bosakova Z."/>
            <person name="Bunikis I."/>
            <person name="Carretero M.A."/>
            <person name="Feiner N."/>
            <person name="Marsik P."/>
            <person name="Pauperio F."/>
            <person name="Salvi D."/>
            <person name="Soler L."/>
            <person name="While G.M."/>
            <person name="Uller T."/>
            <person name="Font E."/>
            <person name="Andersson L."/>
            <person name="Carneiro M."/>
        </authorList>
    </citation>
    <scope>NUCLEOTIDE SEQUENCE</scope>
</reference>
<organism evidence="1 2">
    <name type="scientific">Podarcis muralis</name>
    <name type="common">Wall lizard</name>
    <name type="synonym">Lacerta muralis</name>
    <dbReference type="NCBI Taxonomy" id="64176"/>
    <lineage>
        <taxon>Eukaryota</taxon>
        <taxon>Metazoa</taxon>
        <taxon>Chordata</taxon>
        <taxon>Craniata</taxon>
        <taxon>Vertebrata</taxon>
        <taxon>Euteleostomi</taxon>
        <taxon>Lepidosauria</taxon>
        <taxon>Squamata</taxon>
        <taxon>Bifurcata</taxon>
        <taxon>Unidentata</taxon>
        <taxon>Episquamata</taxon>
        <taxon>Laterata</taxon>
        <taxon>Lacertibaenia</taxon>
        <taxon>Lacertidae</taxon>
        <taxon>Podarcis</taxon>
    </lineage>
</organism>
<reference evidence="1" key="2">
    <citation type="submission" date="2025-08" db="UniProtKB">
        <authorList>
            <consortium name="Ensembl"/>
        </authorList>
    </citation>
    <scope>IDENTIFICATION</scope>
</reference>
<dbReference type="Proteomes" id="UP000472272">
    <property type="component" value="Chromosome 16"/>
</dbReference>
<keyword evidence="2" id="KW-1185">Reference proteome</keyword>
<accession>A0A670JNW7</accession>